<dbReference type="OrthoDB" id="422220at2759"/>
<keyword evidence="4" id="KW-1185">Reference proteome</keyword>
<comment type="caution">
    <text evidence="3">The sequence shown here is derived from an EMBL/GenBank/DDBJ whole genome shotgun (WGS) entry which is preliminary data.</text>
</comment>
<dbReference type="EMBL" id="SRLO01000021">
    <property type="protein sequence ID" value="TNN85364.1"/>
    <property type="molecule type" value="Genomic_DNA"/>
</dbReference>
<gene>
    <name evidence="3" type="primary">MDN1_5</name>
    <name evidence="3" type="ORF">EYF80_004386</name>
</gene>
<dbReference type="AlphaFoldDB" id="A0A4Z2J669"/>
<name>A0A4Z2J669_9TELE</name>
<dbReference type="Proteomes" id="UP000314294">
    <property type="component" value="Unassembled WGS sequence"/>
</dbReference>
<dbReference type="PANTHER" id="PTHR48103:SF2">
    <property type="entry name" value="MIDASIN"/>
    <property type="match status" value="1"/>
</dbReference>
<dbReference type="GO" id="GO:0005634">
    <property type="term" value="C:nucleus"/>
    <property type="evidence" value="ECO:0007669"/>
    <property type="project" value="TreeGrafter"/>
</dbReference>
<organism evidence="3 4">
    <name type="scientific">Liparis tanakae</name>
    <name type="common">Tanaka's snailfish</name>
    <dbReference type="NCBI Taxonomy" id="230148"/>
    <lineage>
        <taxon>Eukaryota</taxon>
        <taxon>Metazoa</taxon>
        <taxon>Chordata</taxon>
        <taxon>Craniata</taxon>
        <taxon>Vertebrata</taxon>
        <taxon>Euteleostomi</taxon>
        <taxon>Actinopterygii</taxon>
        <taxon>Neopterygii</taxon>
        <taxon>Teleostei</taxon>
        <taxon>Neoteleostei</taxon>
        <taxon>Acanthomorphata</taxon>
        <taxon>Eupercaria</taxon>
        <taxon>Perciformes</taxon>
        <taxon>Cottioidei</taxon>
        <taxon>Cottales</taxon>
        <taxon>Liparidae</taxon>
        <taxon>Liparis</taxon>
    </lineage>
</organism>
<dbReference type="GO" id="GO:0030687">
    <property type="term" value="C:preribosome, large subunit precursor"/>
    <property type="evidence" value="ECO:0007669"/>
    <property type="project" value="TreeGrafter"/>
</dbReference>
<dbReference type="GO" id="GO:0000055">
    <property type="term" value="P:ribosomal large subunit export from nucleus"/>
    <property type="evidence" value="ECO:0007669"/>
    <property type="project" value="TreeGrafter"/>
</dbReference>
<dbReference type="GO" id="GO:0005524">
    <property type="term" value="F:ATP binding"/>
    <property type="evidence" value="ECO:0007669"/>
    <property type="project" value="UniProtKB-KW"/>
</dbReference>
<dbReference type="GO" id="GO:0000027">
    <property type="term" value="P:ribosomal large subunit assembly"/>
    <property type="evidence" value="ECO:0007669"/>
    <property type="project" value="TreeGrafter"/>
</dbReference>
<evidence type="ECO:0000313" key="3">
    <source>
        <dbReference type="EMBL" id="TNN85364.1"/>
    </source>
</evidence>
<accession>A0A4Z2J669</accession>
<keyword evidence="1" id="KW-0547">Nucleotide-binding</keyword>
<proteinExistence type="predicted"/>
<keyword evidence="2" id="KW-0067">ATP-binding</keyword>
<reference evidence="3 4" key="1">
    <citation type="submission" date="2019-03" db="EMBL/GenBank/DDBJ databases">
        <title>First draft genome of Liparis tanakae, snailfish: a comprehensive survey of snailfish specific genes.</title>
        <authorList>
            <person name="Kim W."/>
            <person name="Song I."/>
            <person name="Jeong J.-H."/>
            <person name="Kim D."/>
            <person name="Kim S."/>
            <person name="Ryu S."/>
            <person name="Song J.Y."/>
            <person name="Lee S.K."/>
        </authorList>
    </citation>
    <scope>NUCLEOTIDE SEQUENCE [LARGE SCALE GENOMIC DNA]</scope>
    <source>
        <tissue evidence="3">Muscle</tissue>
    </source>
</reference>
<evidence type="ECO:0000313" key="4">
    <source>
        <dbReference type="Proteomes" id="UP000314294"/>
    </source>
</evidence>
<sequence length="114" mass="12934">MFLHPVPPRPETAQLLVIVSDGRGLFLEGKERVMAAVRAARSANVFIMFVALDNPNSRDSILDIKVPIFKGPGELPEIRSYMEEFPFPFYVILRDSIRQMEVERSGRSLNRAMA</sequence>
<evidence type="ECO:0000256" key="2">
    <source>
        <dbReference type="ARBA" id="ARBA00022840"/>
    </source>
</evidence>
<dbReference type="PANTHER" id="PTHR48103">
    <property type="entry name" value="MIDASIN-RELATED"/>
    <property type="match status" value="1"/>
</dbReference>
<evidence type="ECO:0000256" key="1">
    <source>
        <dbReference type="ARBA" id="ARBA00022741"/>
    </source>
</evidence>
<protein>
    <submittedName>
        <fullName evidence="3">Midasin</fullName>
    </submittedName>
</protein>